<keyword evidence="2" id="KW-1185">Reference proteome</keyword>
<dbReference type="PANTHER" id="PTHR13061:SF29">
    <property type="entry name" value="GAMMA CARBONIC ANHYDRASE-LIKE 1, MITOCHONDRIAL-RELATED"/>
    <property type="match status" value="1"/>
</dbReference>
<dbReference type="InterPro" id="IPR050484">
    <property type="entry name" value="Transf_Hexapept/Carb_Anhydrase"/>
</dbReference>
<organism evidence="1 2">
    <name type="scientific">Sphingobium herbicidovorans (strain ATCC 700291 / DSM 11019 / CCUG 56400 / KCTC 2939 / LMG 18315 / NBRC 16415 / MH)</name>
    <name type="common">Sphingomonas herbicidovorans</name>
    <dbReference type="NCBI Taxonomy" id="1219045"/>
    <lineage>
        <taxon>Bacteria</taxon>
        <taxon>Pseudomonadati</taxon>
        <taxon>Pseudomonadota</taxon>
        <taxon>Alphaproteobacteria</taxon>
        <taxon>Sphingomonadales</taxon>
        <taxon>Sphingomonadaceae</taxon>
        <taxon>Sphingobium</taxon>
    </lineage>
</organism>
<dbReference type="Pfam" id="PF00132">
    <property type="entry name" value="Hexapep"/>
    <property type="match status" value="1"/>
</dbReference>
<proteinExistence type="predicted"/>
<gene>
    <name evidence="1" type="ORF">BV98_002537</name>
</gene>
<dbReference type="PANTHER" id="PTHR13061">
    <property type="entry name" value="DYNACTIN SUBUNIT P25"/>
    <property type="match status" value="1"/>
</dbReference>
<comment type="caution">
    <text evidence="1">The sequence shown here is derived from an EMBL/GenBank/DDBJ whole genome shotgun (WGS) entry which is preliminary data.</text>
</comment>
<dbReference type="eggNOG" id="COG0663">
    <property type="taxonomic scope" value="Bacteria"/>
</dbReference>
<name>A0A086P8L2_SPHHM</name>
<dbReference type="SUPFAM" id="SSF51161">
    <property type="entry name" value="Trimeric LpxA-like enzymes"/>
    <property type="match status" value="1"/>
</dbReference>
<dbReference type="AlphaFoldDB" id="A0A086P8L2"/>
<dbReference type="Proteomes" id="UP000024284">
    <property type="component" value="Unassembled WGS sequence"/>
</dbReference>
<dbReference type="OrthoDB" id="9803036at2"/>
<sequence>MPDHPHAAQPDHPGATILTFAGKTPVIHPSAFIAPGCRIIGNVEIGPDASIWYNCVVRGDVNKIRIGARTNIQDGSVIHCDGPDASRPEGWPTIIGDDVLIGHMAMIHGCELKDRAFVGLGAVVMNGCVIESDAMLAAGALLSPGKSILHRQLWAGRPAKYMRDLTDEALIGMREGVDRYVHNAKAHKGALKGTAI</sequence>
<dbReference type="InterPro" id="IPR001451">
    <property type="entry name" value="Hexapep"/>
</dbReference>
<dbReference type="CDD" id="cd04645">
    <property type="entry name" value="LbH_gamma_CA_like"/>
    <property type="match status" value="1"/>
</dbReference>
<dbReference type="EMBL" id="JFZA02000023">
    <property type="protein sequence ID" value="KFG89730.1"/>
    <property type="molecule type" value="Genomic_DNA"/>
</dbReference>
<dbReference type="InterPro" id="IPR011004">
    <property type="entry name" value="Trimer_LpxA-like_sf"/>
</dbReference>
<protein>
    <submittedName>
        <fullName evidence="1">Carbonic anhydrase</fullName>
    </submittedName>
</protein>
<reference evidence="1" key="1">
    <citation type="submission" date="2014-08" db="EMBL/GenBank/DDBJ databases">
        <title>Draft genome sequences of Sphingobium herbicidovorans.</title>
        <authorList>
            <person name="Gan H.M."/>
            <person name="Gan H.Y."/>
            <person name="Savka M.A."/>
        </authorList>
    </citation>
    <scope>NUCLEOTIDE SEQUENCE [LARGE SCALE GENOMIC DNA]</scope>
    <source>
        <strain evidence="1">NBRC 16415</strain>
    </source>
</reference>
<evidence type="ECO:0000313" key="1">
    <source>
        <dbReference type="EMBL" id="KFG89730.1"/>
    </source>
</evidence>
<accession>A0A086P8L2</accession>
<dbReference type="Gene3D" id="2.160.10.10">
    <property type="entry name" value="Hexapeptide repeat proteins"/>
    <property type="match status" value="1"/>
</dbReference>
<evidence type="ECO:0000313" key="2">
    <source>
        <dbReference type="Proteomes" id="UP000024284"/>
    </source>
</evidence>
<dbReference type="InterPro" id="IPR047324">
    <property type="entry name" value="LbH_gamma_CA-like"/>
</dbReference>
<dbReference type="RefSeq" id="WP_037466843.1">
    <property type="nucleotide sequence ID" value="NZ_BCZD01000008.1"/>
</dbReference>
<dbReference type="PATRIC" id="fig|1219045.3.peg.2574"/>
<dbReference type="STRING" id="76947.GCA_002080435_00034"/>